<protein>
    <submittedName>
        <fullName evidence="2">Uncharacterized protein</fullName>
    </submittedName>
</protein>
<evidence type="ECO:0000313" key="2">
    <source>
        <dbReference type="EMBL" id="MDQ0176864.1"/>
    </source>
</evidence>
<sequence length="45" mass="5364">MKANVVIQHRMTEKGLDKKWFFIFGIYYVAGVTKRPFELSLFLLK</sequence>
<keyword evidence="1" id="KW-0472">Membrane</keyword>
<dbReference type="Proteomes" id="UP001223586">
    <property type="component" value="Unassembled WGS sequence"/>
</dbReference>
<name>A0ABT9WUG9_9BACI</name>
<keyword evidence="1" id="KW-0812">Transmembrane</keyword>
<keyword evidence="1" id="KW-1133">Transmembrane helix</keyword>
<accession>A0ABT9WUG9</accession>
<comment type="caution">
    <text evidence="2">The sequence shown here is derived from an EMBL/GenBank/DDBJ whole genome shotgun (WGS) entry which is preliminary data.</text>
</comment>
<gene>
    <name evidence="2" type="ORF">J2S08_002722</name>
</gene>
<reference evidence="2 3" key="1">
    <citation type="submission" date="2023-07" db="EMBL/GenBank/DDBJ databases">
        <title>Genomic Encyclopedia of Type Strains, Phase IV (KMG-IV): sequencing the most valuable type-strain genomes for metagenomic binning, comparative biology and taxonomic classification.</title>
        <authorList>
            <person name="Goeker M."/>
        </authorList>
    </citation>
    <scope>NUCLEOTIDE SEQUENCE [LARGE SCALE GENOMIC DNA]</scope>
    <source>
        <strain evidence="2 3">DSM 23837</strain>
    </source>
</reference>
<dbReference type="EMBL" id="JAUSTT010000016">
    <property type="protein sequence ID" value="MDQ0176864.1"/>
    <property type="molecule type" value="Genomic_DNA"/>
</dbReference>
<feature type="transmembrane region" description="Helical" evidence="1">
    <location>
        <begin position="20"/>
        <end position="37"/>
    </location>
</feature>
<evidence type="ECO:0000313" key="3">
    <source>
        <dbReference type="Proteomes" id="UP001223586"/>
    </source>
</evidence>
<organism evidence="2 3">
    <name type="scientific">Bacillus chungangensis</name>
    <dbReference type="NCBI Taxonomy" id="587633"/>
    <lineage>
        <taxon>Bacteria</taxon>
        <taxon>Bacillati</taxon>
        <taxon>Bacillota</taxon>
        <taxon>Bacilli</taxon>
        <taxon>Bacillales</taxon>
        <taxon>Bacillaceae</taxon>
        <taxon>Bacillus</taxon>
    </lineage>
</organism>
<proteinExistence type="predicted"/>
<evidence type="ECO:0000256" key="1">
    <source>
        <dbReference type="SAM" id="Phobius"/>
    </source>
</evidence>
<keyword evidence="3" id="KW-1185">Reference proteome</keyword>